<feature type="non-terminal residue" evidence="2">
    <location>
        <position position="121"/>
    </location>
</feature>
<comment type="caution">
    <text evidence="2">The sequence shown here is derived from an EMBL/GenBank/DDBJ whole genome shotgun (WGS) entry which is preliminary data.</text>
</comment>
<sequence length="121" mass="12889">MSISDGEGIDGQVLGATNSNGDEDVTPRAGNVAQIGSEQYETFDAAFTAAKEAQQPVTIELLSDANTSDPLDIDENKDITIDLNGFTLTDTSNYTSQVKEGATLRIHSGTIIYNELCNSNQ</sequence>
<name>A0A9D1DYL3_9FIRM</name>
<dbReference type="AlphaFoldDB" id="A0A9D1DYL3"/>
<dbReference type="Proteomes" id="UP000824241">
    <property type="component" value="Unassembled WGS sequence"/>
</dbReference>
<proteinExistence type="predicted"/>
<evidence type="ECO:0000313" key="3">
    <source>
        <dbReference type="Proteomes" id="UP000824241"/>
    </source>
</evidence>
<evidence type="ECO:0000256" key="1">
    <source>
        <dbReference type="SAM" id="MobiDB-lite"/>
    </source>
</evidence>
<accession>A0A9D1DYL3</accession>
<reference evidence="2" key="1">
    <citation type="submission" date="2020-10" db="EMBL/GenBank/DDBJ databases">
        <authorList>
            <person name="Gilroy R."/>
        </authorList>
    </citation>
    <scope>NUCLEOTIDE SEQUENCE</scope>
    <source>
        <strain evidence="2">CHK189-12415</strain>
    </source>
</reference>
<organism evidence="2 3">
    <name type="scientific">Candidatus Faecivivens stercoravium</name>
    <dbReference type="NCBI Taxonomy" id="2840803"/>
    <lineage>
        <taxon>Bacteria</taxon>
        <taxon>Bacillati</taxon>
        <taxon>Bacillota</taxon>
        <taxon>Clostridia</taxon>
        <taxon>Eubacteriales</taxon>
        <taxon>Oscillospiraceae</taxon>
        <taxon>Oscillospiraceae incertae sedis</taxon>
        <taxon>Candidatus Faecivivens</taxon>
    </lineage>
</organism>
<feature type="region of interest" description="Disordered" evidence="1">
    <location>
        <begin position="1"/>
        <end position="28"/>
    </location>
</feature>
<protein>
    <submittedName>
        <fullName evidence="2">Uncharacterized protein</fullName>
    </submittedName>
</protein>
<evidence type="ECO:0000313" key="2">
    <source>
        <dbReference type="EMBL" id="HIR61189.1"/>
    </source>
</evidence>
<dbReference type="EMBL" id="DVHA01000204">
    <property type="protein sequence ID" value="HIR61189.1"/>
    <property type="molecule type" value="Genomic_DNA"/>
</dbReference>
<gene>
    <name evidence="2" type="ORF">IAB37_06425</name>
</gene>
<reference evidence="2" key="2">
    <citation type="journal article" date="2021" name="PeerJ">
        <title>Extensive microbial diversity within the chicken gut microbiome revealed by metagenomics and culture.</title>
        <authorList>
            <person name="Gilroy R."/>
            <person name="Ravi A."/>
            <person name="Getino M."/>
            <person name="Pursley I."/>
            <person name="Horton D.L."/>
            <person name="Alikhan N.F."/>
            <person name="Baker D."/>
            <person name="Gharbi K."/>
            <person name="Hall N."/>
            <person name="Watson M."/>
            <person name="Adriaenssens E.M."/>
            <person name="Foster-Nyarko E."/>
            <person name="Jarju S."/>
            <person name="Secka A."/>
            <person name="Antonio M."/>
            <person name="Oren A."/>
            <person name="Chaudhuri R.R."/>
            <person name="La Ragione R."/>
            <person name="Hildebrand F."/>
            <person name="Pallen M.J."/>
        </authorList>
    </citation>
    <scope>NUCLEOTIDE SEQUENCE</scope>
    <source>
        <strain evidence="2">CHK189-12415</strain>
    </source>
</reference>